<accession>A0ABV9YNG8</accession>
<reference evidence="3" key="1">
    <citation type="journal article" date="2019" name="Int. J. Syst. Evol. Microbiol.">
        <title>The Global Catalogue of Microorganisms (GCM) 10K type strain sequencing project: providing services to taxonomists for standard genome sequencing and annotation.</title>
        <authorList>
            <consortium name="The Broad Institute Genomics Platform"/>
            <consortium name="The Broad Institute Genome Sequencing Center for Infectious Disease"/>
            <person name="Wu L."/>
            <person name="Ma J."/>
        </authorList>
    </citation>
    <scope>NUCLEOTIDE SEQUENCE [LARGE SCALE GENOMIC DNA]</scope>
    <source>
        <strain evidence="3">CGMCC 4.7093</strain>
    </source>
</reference>
<feature type="domain" description="Methyltransferase type 11" evidence="1">
    <location>
        <begin position="75"/>
        <end position="154"/>
    </location>
</feature>
<evidence type="ECO:0000259" key="1">
    <source>
        <dbReference type="Pfam" id="PF08241"/>
    </source>
</evidence>
<protein>
    <submittedName>
        <fullName evidence="2">Class I SAM-dependent methyltransferase</fullName>
    </submittedName>
</protein>
<keyword evidence="3" id="KW-1185">Reference proteome</keyword>
<comment type="caution">
    <text evidence="2">The sequence shown here is derived from an EMBL/GenBank/DDBJ whole genome shotgun (WGS) entry which is preliminary data.</text>
</comment>
<name>A0ABV9YNG8_9PSEU</name>
<dbReference type="EMBL" id="JBHSIV010000012">
    <property type="protein sequence ID" value="MFC5063207.1"/>
    <property type="molecule type" value="Genomic_DNA"/>
</dbReference>
<organism evidence="2 3">
    <name type="scientific">Actinomycetospora atypica</name>
    <dbReference type="NCBI Taxonomy" id="1290095"/>
    <lineage>
        <taxon>Bacteria</taxon>
        <taxon>Bacillati</taxon>
        <taxon>Actinomycetota</taxon>
        <taxon>Actinomycetes</taxon>
        <taxon>Pseudonocardiales</taxon>
        <taxon>Pseudonocardiaceae</taxon>
        <taxon>Actinomycetospora</taxon>
    </lineage>
</organism>
<dbReference type="RefSeq" id="WP_378036556.1">
    <property type="nucleotide sequence ID" value="NZ_JBHSIV010000012.1"/>
</dbReference>
<sequence length="263" mass="28625">MTLSAPRPVAAAPRDAVADPRSAVFPEVSAGGYSRLDGSVEFWSRVNAVLPPDATVVDLGAGRGSFLEDPSGFRRSLHDLKPRCARLIGLDVDPAVKQNPALHESHVIDPQGRFPLADASVDLLVSDWTFEHVADPAHTAAEIDRVLAPGGWLCARTPRKWGAIGIPTRLVPNSLHTAVLRRLQPAKAEVDTFPTAYRMNSRAALRRWFPTSRYTHCVYEFDAEPAYVGRSPGALRTGLLLQRLVPARAASTLMIFIHKGGSR</sequence>
<dbReference type="Pfam" id="PF08241">
    <property type="entry name" value="Methyltransf_11"/>
    <property type="match status" value="1"/>
</dbReference>
<keyword evidence="2" id="KW-0489">Methyltransferase</keyword>
<dbReference type="PANTHER" id="PTHR43591">
    <property type="entry name" value="METHYLTRANSFERASE"/>
    <property type="match status" value="1"/>
</dbReference>
<dbReference type="Proteomes" id="UP001595947">
    <property type="component" value="Unassembled WGS sequence"/>
</dbReference>
<dbReference type="SUPFAM" id="SSF53335">
    <property type="entry name" value="S-adenosyl-L-methionine-dependent methyltransferases"/>
    <property type="match status" value="1"/>
</dbReference>
<dbReference type="GO" id="GO:0008168">
    <property type="term" value="F:methyltransferase activity"/>
    <property type="evidence" value="ECO:0007669"/>
    <property type="project" value="UniProtKB-KW"/>
</dbReference>
<dbReference type="CDD" id="cd02440">
    <property type="entry name" value="AdoMet_MTases"/>
    <property type="match status" value="1"/>
</dbReference>
<dbReference type="GO" id="GO:0032259">
    <property type="term" value="P:methylation"/>
    <property type="evidence" value="ECO:0007669"/>
    <property type="project" value="UniProtKB-KW"/>
</dbReference>
<proteinExistence type="predicted"/>
<dbReference type="Gene3D" id="3.40.50.150">
    <property type="entry name" value="Vaccinia Virus protein VP39"/>
    <property type="match status" value="1"/>
</dbReference>
<gene>
    <name evidence="2" type="ORF">ACFPBZ_13390</name>
</gene>
<dbReference type="InterPro" id="IPR029063">
    <property type="entry name" value="SAM-dependent_MTases_sf"/>
</dbReference>
<evidence type="ECO:0000313" key="3">
    <source>
        <dbReference type="Proteomes" id="UP001595947"/>
    </source>
</evidence>
<evidence type="ECO:0000313" key="2">
    <source>
        <dbReference type="EMBL" id="MFC5063207.1"/>
    </source>
</evidence>
<keyword evidence="2" id="KW-0808">Transferase</keyword>
<dbReference type="InterPro" id="IPR013216">
    <property type="entry name" value="Methyltransf_11"/>
</dbReference>